<evidence type="ECO:0000313" key="1">
    <source>
        <dbReference type="EMBL" id="PWA24160.1"/>
    </source>
</evidence>
<proteinExistence type="predicted"/>
<comment type="caution">
    <text evidence="1">The sequence shown here is derived from an EMBL/GenBank/DDBJ whole genome shotgun (WGS) entry which is preliminary data.</text>
</comment>
<accession>A0A315VLB7</accession>
<dbReference type="InterPro" id="IPR024079">
    <property type="entry name" value="MetalloPept_cat_dom_sf"/>
</dbReference>
<dbReference type="AlphaFoldDB" id="A0A315VLB7"/>
<organism evidence="1 2">
    <name type="scientific">Gambusia affinis</name>
    <name type="common">Western mosquitofish</name>
    <name type="synonym">Heterandria affinis</name>
    <dbReference type="NCBI Taxonomy" id="33528"/>
    <lineage>
        <taxon>Eukaryota</taxon>
        <taxon>Metazoa</taxon>
        <taxon>Chordata</taxon>
        <taxon>Craniata</taxon>
        <taxon>Vertebrata</taxon>
        <taxon>Euteleostomi</taxon>
        <taxon>Actinopterygii</taxon>
        <taxon>Neopterygii</taxon>
        <taxon>Teleostei</taxon>
        <taxon>Neoteleostei</taxon>
        <taxon>Acanthomorphata</taxon>
        <taxon>Ovalentaria</taxon>
        <taxon>Atherinomorphae</taxon>
        <taxon>Cyprinodontiformes</taxon>
        <taxon>Poeciliidae</taxon>
        <taxon>Poeciliinae</taxon>
        <taxon>Gambusia</taxon>
    </lineage>
</organism>
<reference evidence="1 2" key="1">
    <citation type="journal article" date="2018" name="G3 (Bethesda)">
        <title>A High-Quality Reference Genome for the Invasive Mosquitofish Gambusia affinis Using a Chicago Library.</title>
        <authorList>
            <person name="Hoffberg S.L."/>
            <person name="Troendle N.J."/>
            <person name="Glenn T.C."/>
            <person name="Mahmud O."/>
            <person name="Louha S."/>
            <person name="Chalopin D."/>
            <person name="Bennetzen J.L."/>
            <person name="Mauricio R."/>
        </authorList>
    </citation>
    <scope>NUCLEOTIDE SEQUENCE [LARGE SCALE GENOMIC DNA]</scope>
    <source>
        <strain evidence="1">NE01/NJP1002.9</strain>
        <tissue evidence="1">Muscle</tissue>
    </source>
</reference>
<dbReference type="GO" id="GO:0031012">
    <property type="term" value="C:extracellular matrix"/>
    <property type="evidence" value="ECO:0007669"/>
    <property type="project" value="TreeGrafter"/>
</dbReference>
<protein>
    <recommendedName>
        <fullName evidence="3">Peptidase M12B domain-containing protein</fullName>
    </recommendedName>
</protein>
<evidence type="ECO:0008006" key="3">
    <source>
        <dbReference type="Google" id="ProtNLM"/>
    </source>
</evidence>
<dbReference type="GO" id="GO:0004222">
    <property type="term" value="F:metalloendopeptidase activity"/>
    <property type="evidence" value="ECO:0007669"/>
    <property type="project" value="TreeGrafter"/>
</dbReference>
<dbReference type="PANTHER" id="PTHR13723:SF158">
    <property type="entry name" value="A DISINTEGRIN AND METALLOPROTEINASE WITH THROMBOSPONDIN MOTIFS 3"/>
    <property type="match status" value="1"/>
</dbReference>
<sequence length="330" mass="35758">MQTNNGYANVWISKKLACVERRQRAEVLASGADVTAALITLTGLWARSPAVTEPWTPLHTFPHQVLLWLLVTFPAGMKQELSGEGCSVRLKLGNSSEEELRVKGGASDLSNDSRSPNQIMLSHNGSTKFVLRYLKKVNEIYHDESLGVHINVVLVRMIMLGYAKSISLIERGNPSRSLENVCRWAFVQQKGDPDHAEHHDHAIFLTRQGFGPTGMQGKAGPPGPLQIAFSNSSTLTETLVSWSSGGSLGLYSRISAPLGGHFAKCCVISAVSVSVLLSELMQRLADLLSAGYAPVTGMCHPVRSCTLNHEDGFSSAFVVAHETGHVSAER</sequence>
<gene>
    <name evidence="1" type="ORF">CCH79_00016278</name>
</gene>
<dbReference type="PANTHER" id="PTHR13723">
    <property type="entry name" value="ADAMTS A DISINTEGRIN AND METALLOPROTEASE WITH THROMBOSPONDIN MOTIFS PROTEASE"/>
    <property type="match status" value="1"/>
</dbReference>
<evidence type="ECO:0000313" key="2">
    <source>
        <dbReference type="Proteomes" id="UP000250572"/>
    </source>
</evidence>
<name>A0A315VLB7_GAMAF</name>
<dbReference type="SUPFAM" id="SSF55486">
    <property type="entry name" value="Metalloproteases ('zincins'), catalytic domain"/>
    <property type="match status" value="2"/>
</dbReference>
<dbReference type="InterPro" id="IPR050439">
    <property type="entry name" value="ADAMTS_ADAMTS-like"/>
</dbReference>
<dbReference type="EMBL" id="NHOQ01001472">
    <property type="protein sequence ID" value="PWA24160.1"/>
    <property type="molecule type" value="Genomic_DNA"/>
</dbReference>
<dbReference type="Proteomes" id="UP000250572">
    <property type="component" value="Unassembled WGS sequence"/>
</dbReference>
<dbReference type="GO" id="GO:0006508">
    <property type="term" value="P:proteolysis"/>
    <property type="evidence" value="ECO:0007669"/>
    <property type="project" value="TreeGrafter"/>
</dbReference>
<dbReference type="Gene3D" id="3.40.390.10">
    <property type="entry name" value="Collagenase (Catalytic Domain)"/>
    <property type="match status" value="2"/>
</dbReference>
<dbReference type="GO" id="GO:0030198">
    <property type="term" value="P:extracellular matrix organization"/>
    <property type="evidence" value="ECO:0007669"/>
    <property type="project" value="TreeGrafter"/>
</dbReference>
<keyword evidence="2" id="KW-1185">Reference proteome</keyword>